<dbReference type="AlphaFoldDB" id="K3W6S6"/>
<dbReference type="PRINTS" id="PR00014">
    <property type="entry name" value="FNTYPEIII"/>
</dbReference>
<dbReference type="STRING" id="431595.K3W6S6"/>
<dbReference type="SMART" id="SM00060">
    <property type="entry name" value="FN3"/>
    <property type="match status" value="6"/>
</dbReference>
<dbReference type="InterPro" id="IPR003961">
    <property type="entry name" value="FN3_dom"/>
</dbReference>
<dbReference type="SUPFAM" id="SSF49265">
    <property type="entry name" value="Fibronectin type III"/>
    <property type="match status" value="3"/>
</dbReference>
<dbReference type="SUPFAM" id="SSF141072">
    <property type="entry name" value="CalX-like"/>
    <property type="match status" value="1"/>
</dbReference>
<dbReference type="Pfam" id="PF00041">
    <property type="entry name" value="fn3"/>
    <property type="match status" value="2"/>
</dbReference>
<dbReference type="CDD" id="cd00063">
    <property type="entry name" value="FN3"/>
    <property type="match status" value="4"/>
</dbReference>
<evidence type="ECO:0000256" key="1">
    <source>
        <dbReference type="ARBA" id="ARBA00022737"/>
    </source>
</evidence>
<dbReference type="InParanoid" id="K3W6S6"/>
<feature type="domain" description="Fibronectin type-III" evidence="2">
    <location>
        <begin position="431"/>
        <end position="522"/>
    </location>
</feature>
<evidence type="ECO:0000259" key="2">
    <source>
        <dbReference type="PROSITE" id="PS50853"/>
    </source>
</evidence>
<dbReference type="Proteomes" id="UP000019132">
    <property type="component" value="Unassembled WGS sequence"/>
</dbReference>
<evidence type="ECO:0000313" key="4">
    <source>
        <dbReference type="Proteomes" id="UP000019132"/>
    </source>
</evidence>
<dbReference type="PROSITE" id="PS50853">
    <property type="entry name" value="FN3"/>
    <property type="match status" value="5"/>
</dbReference>
<dbReference type="InterPro" id="IPR050964">
    <property type="entry name" value="Striated_Muscle_Regulatory"/>
</dbReference>
<proteinExistence type="predicted"/>
<reference evidence="3" key="3">
    <citation type="submission" date="2015-02" db="UniProtKB">
        <authorList>
            <consortium name="EnsemblProtists"/>
        </authorList>
    </citation>
    <scope>IDENTIFICATION</scope>
    <source>
        <strain evidence="3">DAOM BR144</strain>
    </source>
</reference>
<feature type="domain" description="Fibronectin type-III" evidence="2">
    <location>
        <begin position="244"/>
        <end position="332"/>
    </location>
</feature>
<reference evidence="4" key="2">
    <citation type="submission" date="2010-04" db="EMBL/GenBank/DDBJ databases">
        <authorList>
            <person name="Buell R."/>
            <person name="Hamilton J."/>
            <person name="Hostetler J."/>
        </authorList>
    </citation>
    <scope>NUCLEOTIDE SEQUENCE [LARGE SCALE GENOMIC DNA]</scope>
    <source>
        <strain evidence="4">DAOM:BR144</strain>
    </source>
</reference>
<dbReference type="Gene3D" id="2.60.40.10">
    <property type="entry name" value="Immunoglobulins"/>
    <property type="match status" value="6"/>
</dbReference>
<dbReference type="HOGENOM" id="CLU_010925_0_0_1"/>
<dbReference type="eggNOG" id="KOG0613">
    <property type="taxonomic scope" value="Eukaryota"/>
</dbReference>
<accession>K3W6S6</accession>
<dbReference type="PANTHER" id="PTHR13817">
    <property type="entry name" value="TITIN"/>
    <property type="match status" value="1"/>
</dbReference>
<evidence type="ECO:0000313" key="3">
    <source>
        <dbReference type="EnsemblProtists" id="PYU1_T000667"/>
    </source>
</evidence>
<dbReference type="VEuPathDB" id="FungiDB:PYU1_G000667"/>
<name>K3W6S6_GLOUD</name>
<dbReference type="InterPro" id="IPR036116">
    <property type="entry name" value="FN3_sf"/>
</dbReference>
<keyword evidence="1" id="KW-0677">Repeat</keyword>
<feature type="domain" description="Fibronectin type-III" evidence="2">
    <location>
        <begin position="41"/>
        <end position="138"/>
    </location>
</feature>
<sequence>MTRLLYSTEYKLKYKAFNAVGGSESSDVLVVSTKFISLPGEPRNVTLVDRTSGSASISWKPPVDFGGTEVTSYQIAFFTGYEIRAQFTQVVSNVSENAASLTAKVSGLNATTSYGFFVVGVNDVSACVDVATFTTYAILYATTLPMSPPLVPQNLNVTVSTPGMQVVTWSPTTDGGGDPTVAYLLYSDLGILLYNGTQTQFKRGSLVPNTTYGYSVMTYNSVGASVLSPVVRRKTISGLIVPSRPLDPMYVHATGGSISLQWSRPLDSGGENLKGYRVYRGSTLLVQEHLNTAFVDDIGLIAEQEYVYTFQAENTLGVGPQSEAVVAHTTVATVPAAAANLTVLATGGRLAVAWTPPHDTGGIPLETYRVQVDTIGTETLVDLLMEDTVYEYFGIFANTLYNASVVPMNKIGNGTKAFKTVVNGKAIAPKAPLPPVIVSSDAQHAVLTLQSPVDSGGANITQLSLYQDGVHVRSVTSSGYFQVSVGPLFANKVYAFTSTAVSILELGESPQSDTTEVTTANPTPPSSVYNVIVTRRAADSLTLKWDGPDDIGGENVVYVVEYTIKANGTVATMETRLQGAVLTGLASSAAYMVRVRAENSAGDSAWTSAIQGETDVSQRGTITLRPVETTVFENSSSLTLQLIRVNGSSSNITCYYTVGNATNATADTDYVLSMEADRHFSFADGESLKEFTVQIVNDD</sequence>
<dbReference type="InterPro" id="IPR038081">
    <property type="entry name" value="CalX-like_sf"/>
</dbReference>
<dbReference type="PANTHER" id="PTHR13817:SF73">
    <property type="entry name" value="FIBRONECTIN TYPE-III DOMAIN-CONTAINING PROTEIN"/>
    <property type="match status" value="1"/>
</dbReference>
<reference evidence="4" key="1">
    <citation type="journal article" date="2010" name="Genome Biol.">
        <title>Genome sequence of the necrotrophic plant pathogen Pythium ultimum reveals original pathogenicity mechanisms and effector repertoire.</title>
        <authorList>
            <person name="Levesque C.A."/>
            <person name="Brouwer H."/>
            <person name="Cano L."/>
            <person name="Hamilton J.P."/>
            <person name="Holt C."/>
            <person name="Huitema E."/>
            <person name="Raffaele S."/>
            <person name="Robideau G.P."/>
            <person name="Thines M."/>
            <person name="Win J."/>
            <person name="Zerillo M.M."/>
            <person name="Beakes G.W."/>
            <person name="Boore J.L."/>
            <person name="Busam D."/>
            <person name="Dumas B."/>
            <person name="Ferriera S."/>
            <person name="Fuerstenberg S.I."/>
            <person name="Gachon C.M."/>
            <person name="Gaulin E."/>
            <person name="Govers F."/>
            <person name="Grenville-Briggs L."/>
            <person name="Horner N."/>
            <person name="Hostetler J."/>
            <person name="Jiang R.H."/>
            <person name="Johnson J."/>
            <person name="Krajaejun T."/>
            <person name="Lin H."/>
            <person name="Meijer H.J."/>
            <person name="Moore B."/>
            <person name="Morris P."/>
            <person name="Phuntmart V."/>
            <person name="Puiu D."/>
            <person name="Shetty J."/>
            <person name="Stajich J.E."/>
            <person name="Tripathy S."/>
            <person name="Wawra S."/>
            <person name="van West P."/>
            <person name="Whitty B.R."/>
            <person name="Coutinho P.M."/>
            <person name="Henrissat B."/>
            <person name="Martin F."/>
            <person name="Thomas P.D."/>
            <person name="Tyler B.M."/>
            <person name="De Vries R.P."/>
            <person name="Kamoun S."/>
            <person name="Yandell M."/>
            <person name="Tisserat N."/>
            <person name="Buell C.R."/>
        </authorList>
    </citation>
    <scope>NUCLEOTIDE SEQUENCE</scope>
    <source>
        <strain evidence="4">DAOM:BR144</strain>
    </source>
</reference>
<dbReference type="EMBL" id="GL376620">
    <property type="status" value="NOT_ANNOTATED_CDS"/>
    <property type="molecule type" value="Genomic_DNA"/>
</dbReference>
<protein>
    <recommendedName>
        <fullName evidence="2">Fibronectin type-III domain-containing protein</fullName>
    </recommendedName>
</protein>
<dbReference type="Gene3D" id="2.60.40.2030">
    <property type="match status" value="1"/>
</dbReference>
<feature type="domain" description="Fibronectin type-III" evidence="2">
    <location>
        <begin position="524"/>
        <end position="617"/>
    </location>
</feature>
<dbReference type="OMA" id="TASNCAG"/>
<organism evidence="3 4">
    <name type="scientific">Globisporangium ultimum (strain ATCC 200006 / CBS 805.95 / DAOM BR144)</name>
    <name type="common">Pythium ultimum</name>
    <dbReference type="NCBI Taxonomy" id="431595"/>
    <lineage>
        <taxon>Eukaryota</taxon>
        <taxon>Sar</taxon>
        <taxon>Stramenopiles</taxon>
        <taxon>Oomycota</taxon>
        <taxon>Peronosporomycetes</taxon>
        <taxon>Pythiales</taxon>
        <taxon>Pythiaceae</taxon>
        <taxon>Globisporangium</taxon>
    </lineage>
</organism>
<dbReference type="InterPro" id="IPR013783">
    <property type="entry name" value="Ig-like_fold"/>
</dbReference>
<feature type="domain" description="Fibronectin type-III" evidence="2">
    <location>
        <begin position="151"/>
        <end position="238"/>
    </location>
</feature>
<keyword evidence="4" id="KW-1185">Reference proteome</keyword>
<dbReference type="EnsemblProtists" id="PYU1_T000667">
    <property type="protein sequence ID" value="PYU1_T000667"/>
    <property type="gene ID" value="PYU1_G000667"/>
</dbReference>